<dbReference type="PROSITE" id="PS50181">
    <property type="entry name" value="FBOX"/>
    <property type="match status" value="1"/>
</dbReference>
<name>A0A8T1RLU4_CARIL</name>
<dbReference type="Pfam" id="PF14299">
    <property type="entry name" value="PP2"/>
    <property type="match status" value="1"/>
</dbReference>
<evidence type="ECO:0000259" key="1">
    <source>
        <dbReference type="PROSITE" id="PS50181"/>
    </source>
</evidence>
<dbReference type="SMART" id="SM00256">
    <property type="entry name" value="FBOX"/>
    <property type="match status" value="1"/>
</dbReference>
<organism evidence="2 3">
    <name type="scientific">Carya illinoinensis</name>
    <name type="common">Pecan</name>
    <dbReference type="NCBI Taxonomy" id="32201"/>
    <lineage>
        <taxon>Eukaryota</taxon>
        <taxon>Viridiplantae</taxon>
        <taxon>Streptophyta</taxon>
        <taxon>Embryophyta</taxon>
        <taxon>Tracheophyta</taxon>
        <taxon>Spermatophyta</taxon>
        <taxon>Magnoliopsida</taxon>
        <taxon>eudicotyledons</taxon>
        <taxon>Gunneridae</taxon>
        <taxon>Pentapetalae</taxon>
        <taxon>rosids</taxon>
        <taxon>fabids</taxon>
        <taxon>Fagales</taxon>
        <taxon>Juglandaceae</taxon>
        <taxon>Carya</taxon>
    </lineage>
</organism>
<comment type="caution">
    <text evidence="2">The sequence shown here is derived from an EMBL/GenBank/DDBJ whole genome shotgun (WGS) entry which is preliminary data.</text>
</comment>
<keyword evidence="3" id="KW-1185">Reference proteome</keyword>
<accession>A0A8T1RLU4</accession>
<dbReference type="EMBL" id="CM031809">
    <property type="protein sequence ID" value="KAG6667776.1"/>
    <property type="molecule type" value="Genomic_DNA"/>
</dbReference>
<dbReference type="Proteomes" id="UP000811609">
    <property type="component" value="Chromosome 1"/>
</dbReference>
<evidence type="ECO:0000313" key="3">
    <source>
        <dbReference type="Proteomes" id="UP000811609"/>
    </source>
</evidence>
<proteinExistence type="predicted"/>
<dbReference type="PANTHER" id="PTHR32278">
    <property type="entry name" value="F-BOX DOMAIN-CONTAINING PROTEIN"/>
    <property type="match status" value="1"/>
</dbReference>
<evidence type="ECO:0000313" key="2">
    <source>
        <dbReference type="EMBL" id="KAG6667776.1"/>
    </source>
</evidence>
<protein>
    <recommendedName>
        <fullName evidence="1">F-box domain-containing protein</fullName>
    </recommendedName>
</protein>
<dbReference type="InterPro" id="IPR001810">
    <property type="entry name" value="F-box_dom"/>
</dbReference>
<gene>
    <name evidence="2" type="ORF">CIPAW_01G124500</name>
</gene>
<dbReference type="PANTHER" id="PTHR32278:SF136">
    <property type="entry name" value="F-BOX PROTEIN PP2-B10-LIKE"/>
    <property type="match status" value="1"/>
</dbReference>
<sequence length="267" mass="29984">MEDITSVLPEECIAKIISKTSPSDACRLSLVSTAFSSAAASNLVWEGFLPPDYQHIISESVSSASSQTSPLNMLSKKDLYFSLCHNPILIGNGNRSFAIHKWSGKKCYMLGARQIDIAWGDTSQYWKWTSLGDSPILPKSRFPAVAHLVRVCWLEITGRVQTKILSPYTTYGAYLIYTIANSFQGLGVPVKVSVGYIDGYTADDHEGQEGRFPSKREDMWMEIEMGEFFNHGQDSRVVDMRLGEFEFLNWKSGLVIHGIELRPKEKR</sequence>
<feature type="domain" description="F-box" evidence="1">
    <location>
        <begin position="2"/>
        <end position="48"/>
    </location>
</feature>
<reference evidence="2" key="1">
    <citation type="submission" date="2020-12" db="EMBL/GenBank/DDBJ databases">
        <title>WGS assembly of Carya illinoinensis cv. Pawnee.</title>
        <authorList>
            <person name="Platts A."/>
            <person name="Shu S."/>
            <person name="Wright S."/>
            <person name="Barry K."/>
            <person name="Edger P."/>
            <person name="Pires J.C."/>
            <person name="Schmutz J."/>
        </authorList>
    </citation>
    <scope>NUCLEOTIDE SEQUENCE</scope>
    <source>
        <tissue evidence="2">Leaf</tissue>
    </source>
</reference>
<dbReference type="CDD" id="cd22162">
    <property type="entry name" value="F-box_AtSKIP3-like"/>
    <property type="match status" value="1"/>
</dbReference>
<dbReference type="InterPro" id="IPR025886">
    <property type="entry name" value="PP2-like"/>
</dbReference>
<dbReference type="Pfam" id="PF00646">
    <property type="entry name" value="F-box"/>
    <property type="match status" value="1"/>
</dbReference>
<dbReference type="AlphaFoldDB" id="A0A8T1RLU4"/>